<dbReference type="Proteomes" id="UP000218842">
    <property type="component" value="Unassembled WGS sequence"/>
</dbReference>
<reference evidence="2 3" key="1">
    <citation type="journal article" date="2017" name="Genome Biol. Evol.">
        <title>Population Structure and Local Adaptation of MAC Lung Disease Agent Mycobacterium avium subsp. hominissuis.</title>
        <authorList>
            <person name="Yano H."/>
            <person name="Iwamoto T."/>
            <person name="Nishiuchi Y."/>
            <person name="Nakajima C."/>
            <person name="Starkova D.A."/>
            <person name="Mokrousov I."/>
            <person name="Narvskaya O."/>
            <person name="Yoshida S."/>
            <person name="Arikawa K."/>
            <person name="Nakanishi N."/>
            <person name="Osaki K."/>
            <person name="Nakagawa I."/>
            <person name="Ato M."/>
            <person name="Suzuki Y."/>
            <person name="Maruyama F."/>
        </authorList>
    </citation>
    <scope>NUCLEOTIDE SEQUENCE [LARGE SCALE GENOMIC DNA]</scope>
    <source>
        <strain evidence="2 3">OCU466</strain>
    </source>
</reference>
<evidence type="ECO:0000313" key="3">
    <source>
        <dbReference type="Proteomes" id="UP000218842"/>
    </source>
</evidence>
<sequence length="86" mass="8812">GQTGMTGMPMMPPGAMGAGGEGGNKDKPVEKRVTAPGVPNGQPVKGRLTIPPSAPGSKPGEAKPTVVTNRPNRRIVIMPSDDEPKE</sequence>
<evidence type="ECO:0000313" key="2">
    <source>
        <dbReference type="EMBL" id="PBJ33727.1"/>
    </source>
</evidence>
<feature type="non-terminal residue" evidence="2">
    <location>
        <position position="1"/>
    </location>
</feature>
<feature type="compositionally biased region" description="Low complexity" evidence="1">
    <location>
        <begin position="1"/>
        <end position="15"/>
    </location>
</feature>
<feature type="region of interest" description="Disordered" evidence="1">
    <location>
        <begin position="1"/>
        <end position="86"/>
    </location>
</feature>
<feature type="compositionally biased region" description="Basic and acidic residues" evidence="1">
    <location>
        <begin position="23"/>
        <end position="33"/>
    </location>
</feature>
<name>A0A2A3L866_MYCAV</name>
<accession>A0A2A3L866</accession>
<protein>
    <submittedName>
        <fullName evidence="2">Uncharacterized protein</fullName>
    </submittedName>
</protein>
<dbReference type="AlphaFoldDB" id="A0A2A3L866"/>
<comment type="caution">
    <text evidence="2">The sequence shown here is derived from an EMBL/GenBank/DDBJ whole genome shotgun (WGS) entry which is preliminary data.</text>
</comment>
<dbReference type="EMBL" id="LBGZ01000106">
    <property type="protein sequence ID" value="PBJ33727.1"/>
    <property type="molecule type" value="Genomic_DNA"/>
</dbReference>
<proteinExistence type="predicted"/>
<organism evidence="2 3">
    <name type="scientific">Mycobacterium avium subsp. hominissuis</name>
    <dbReference type="NCBI Taxonomy" id="439334"/>
    <lineage>
        <taxon>Bacteria</taxon>
        <taxon>Bacillati</taxon>
        <taxon>Actinomycetota</taxon>
        <taxon>Actinomycetes</taxon>
        <taxon>Mycobacteriales</taxon>
        <taxon>Mycobacteriaceae</taxon>
        <taxon>Mycobacterium</taxon>
        <taxon>Mycobacterium avium complex (MAC)</taxon>
    </lineage>
</organism>
<gene>
    <name evidence="2" type="ORF">XV03_12435</name>
</gene>
<evidence type="ECO:0000256" key="1">
    <source>
        <dbReference type="SAM" id="MobiDB-lite"/>
    </source>
</evidence>